<dbReference type="PROSITE" id="PS50293">
    <property type="entry name" value="TPR_REGION"/>
    <property type="match status" value="1"/>
</dbReference>
<dbReference type="AlphaFoldDB" id="A0A831LAL9"/>
<dbReference type="InterPro" id="IPR011990">
    <property type="entry name" value="TPR-like_helical_dom_sf"/>
</dbReference>
<sequence length="194" mass="22414">MITALAGSAQVNQETLEQAFARSYELENAKDFPAAAGELNKVYDQSSYEINLRMGWLWYNAGRFDESVKYYSRAQQLMPYSEEARFGLILPKAAQGKWDEVIELYNKILEIHPNNTVAMYRLGLIYYERKNYNRALPLFKKVVDLYPFDYDGLLMLAWTSYFTGNYNQAKVLFNKVKLNNPGDASANEGLELIR</sequence>
<dbReference type="Pfam" id="PF13432">
    <property type="entry name" value="TPR_16"/>
    <property type="match status" value="1"/>
</dbReference>
<feature type="repeat" description="TPR" evidence="3">
    <location>
        <begin position="82"/>
        <end position="115"/>
    </location>
</feature>
<dbReference type="Pfam" id="PF14559">
    <property type="entry name" value="TPR_19"/>
    <property type="match status" value="1"/>
</dbReference>
<evidence type="ECO:0000256" key="3">
    <source>
        <dbReference type="PROSITE-ProRule" id="PRU00339"/>
    </source>
</evidence>
<comment type="caution">
    <text evidence="4">The sequence shown here is derived from an EMBL/GenBank/DDBJ whole genome shotgun (WGS) entry which is preliminary data.</text>
</comment>
<feature type="repeat" description="TPR" evidence="3">
    <location>
        <begin position="116"/>
        <end position="149"/>
    </location>
</feature>
<evidence type="ECO:0000256" key="2">
    <source>
        <dbReference type="ARBA" id="ARBA00022803"/>
    </source>
</evidence>
<evidence type="ECO:0000256" key="1">
    <source>
        <dbReference type="ARBA" id="ARBA00022737"/>
    </source>
</evidence>
<dbReference type="PANTHER" id="PTHR45586:SF1">
    <property type="entry name" value="LIPOPOLYSACCHARIDE ASSEMBLY PROTEIN B"/>
    <property type="match status" value="1"/>
</dbReference>
<gene>
    <name evidence="4" type="ORF">ENN90_05905</name>
</gene>
<dbReference type="InterPro" id="IPR019734">
    <property type="entry name" value="TPR_rpt"/>
</dbReference>
<protein>
    <submittedName>
        <fullName evidence="4">Tetratricopeptide repeat protein</fullName>
    </submittedName>
</protein>
<feature type="repeat" description="TPR" evidence="3">
    <location>
        <begin position="48"/>
        <end position="81"/>
    </location>
</feature>
<dbReference type="SUPFAM" id="SSF48452">
    <property type="entry name" value="TPR-like"/>
    <property type="match status" value="1"/>
</dbReference>
<keyword evidence="1" id="KW-0677">Repeat</keyword>
<dbReference type="PROSITE" id="PS50005">
    <property type="entry name" value="TPR"/>
    <property type="match status" value="3"/>
</dbReference>
<reference evidence="4" key="1">
    <citation type="journal article" date="2020" name="mSystems">
        <title>Genome- and Community-Level Interaction Insights into Carbon Utilization and Element Cycling Functions of Hydrothermarchaeota in Hydrothermal Sediment.</title>
        <authorList>
            <person name="Zhou Z."/>
            <person name="Liu Y."/>
            <person name="Xu W."/>
            <person name="Pan J."/>
            <person name="Luo Z.H."/>
            <person name="Li M."/>
        </authorList>
    </citation>
    <scope>NUCLEOTIDE SEQUENCE [LARGE SCALE GENOMIC DNA]</scope>
    <source>
        <strain evidence="4">SpSt-1217</strain>
    </source>
</reference>
<dbReference type="SMART" id="SM00028">
    <property type="entry name" value="TPR"/>
    <property type="match status" value="4"/>
</dbReference>
<dbReference type="Proteomes" id="UP000886047">
    <property type="component" value="Unassembled WGS sequence"/>
</dbReference>
<proteinExistence type="predicted"/>
<dbReference type="Gene3D" id="1.25.40.10">
    <property type="entry name" value="Tetratricopeptide repeat domain"/>
    <property type="match status" value="2"/>
</dbReference>
<keyword evidence="2 3" id="KW-0802">TPR repeat</keyword>
<organism evidence="4">
    <name type="scientific">Mariniphaga anaerophila</name>
    <dbReference type="NCBI Taxonomy" id="1484053"/>
    <lineage>
        <taxon>Bacteria</taxon>
        <taxon>Pseudomonadati</taxon>
        <taxon>Bacteroidota</taxon>
        <taxon>Bacteroidia</taxon>
        <taxon>Marinilabiliales</taxon>
        <taxon>Prolixibacteraceae</taxon>
        <taxon>Mariniphaga</taxon>
    </lineage>
</organism>
<evidence type="ECO:0000313" key="4">
    <source>
        <dbReference type="EMBL" id="HDR51144.1"/>
    </source>
</evidence>
<name>A0A831LAL9_9BACT</name>
<dbReference type="EMBL" id="DSDK01000328">
    <property type="protein sequence ID" value="HDR51144.1"/>
    <property type="molecule type" value="Genomic_DNA"/>
</dbReference>
<dbReference type="InterPro" id="IPR051012">
    <property type="entry name" value="CellSynth/LPSAsmb/PSIAsmb"/>
</dbReference>
<accession>A0A831LAL9</accession>
<dbReference type="PANTHER" id="PTHR45586">
    <property type="entry name" value="TPR REPEAT-CONTAINING PROTEIN PA4667"/>
    <property type="match status" value="1"/>
</dbReference>